<evidence type="ECO:0000313" key="4">
    <source>
        <dbReference type="EMBL" id="RZC47925.1"/>
    </source>
</evidence>
<sequence>MSMSTIRFCEEKEGKIDHGSEGVVGSAAEDIDLGDQEIKNAPEPSSLVHESSTCKKCGRTGDHLAIDCLYGIGKLASKYVHTTIRVRNLAEDTHKSDLECLCGTYGPVAFVFEPGMQREGKRDQGLVAFVNSEDAQMAIEKLHGYTFNNRVLTVERATNVPEEPKNVPDPLILVQENECKNCGKIGDHLTKDCRYIKGRLIKKYDQKTILVKNLAEDTECSDLKWQCRTYGPIHSVFEPGIQNEGMRDLALVAFENKEDAQMAIEKLNGSTFNNRVVIVAWSKSAPDRSPAQEENRCKSCGEICGHLTKDCQHAIKGRLVSKYVENTIRVASLPEETDRLDLIELCSTYGPVDRVFEKKDYIAVAFENKEDAQMAIDKLNGSTFNHRVLAVEWLAEWAIKEFPRNES</sequence>
<keyword evidence="5" id="KW-1185">Reference proteome</keyword>
<evidence type="ECO:0000313" key="5">
    <source>
        <dbReference type="Proteomes" id="UP000316621"/>
    </source>
</evidence>
<accession>A0A4Y7IKC9</accession>
<dbReference type="GO" id="GO:0008270">
    <property type="term" value="F:zinc ion binding"/>
    <property type="evidence" value="ECO:0007669"/>
    <property type="project" value="InterPro"/>
</dbReference>
<dbReference type="SUPFAM" id="SSF54928">
    <property type="entry name" value="RNA-binding domain, RBD"/>
    <property type="match status" value="2"/>
</dbReference>
<dbReference type="GO" id="GO:0003723">
    <property type="term" value="F:RNA binding"/>
    <property type="evidence" value="ECO:0007669"/>
    <property type="project" value="UniProtKB-UniRule"/>
</dbReference>
<name>A0A4Y7IKC9_PAPSO</name>
<dbReference type="InterPro" id="IPR012677">
    <property type="entry name" value="Nucleotide-bd_a/b_plait_sf"/>
</dbReference>
<evidence type="ECO:0000256" key="1">
    <source>
        <dbReference type="ARBA" id="ARBA00022884"/>
    </source>
</evidence>
<dbReference type="Gene3D" id="3.30.70.330">
    <property type="match status" value="3"/>
</dbReference>
<dbReference type="AlphaFoldDB" id="A0A4Y7IKC9"/>
<reference evidence="4 5" key="1">
    <citation type="journal article" date="2018" name="Science">
        <title>The opium poppy genome and morphinan production.</title>
        <authorList>
            <person name="Guo L."/>
            <person name="Winzer T."/>
            <person name="Yang X."/>
            <person name="Li Y."/>
            <person name="Ning Z."/>
            <person name="He Z."/>
            <person name="Teodor R."/>
            <person name="Lu Y."/>
            <person name="Bowser T.A."/>
            <person name="Graham I.A."/>
            <person name="Ye K."/>
        </authorList>
    </citation>
    <scope>NUCLEOTIDE SEQUENCE [LARGE SCALE GENOMIC DNA]</scope>
    <source>
        <strain evidence="5">cv. HN1</strain>
        <tissue evidence="4">Leaves</tissue>
    </source>
</reference>
<dbReference type="OrthoDB" id="1879688at2759"/>
<dbReference type="STRING" id="3469.A0A4Y7IKC9"/>
<dbReference type="EMBL" id="CM010715">
    <property type="protein sequence ID" value="RZC47925.1"/>
    <property type="molecule type" value="Genomic_DNA"/>
</dbReference>
<dbReference type="Proteomes" id="UP000316621">
    <property type="component" value="Chromosome 1"/>
</dbReference>
<gene>
    <name evidence="4" type="ORF">C5167_040863</name>
</gene>
<feature type="domain" description="RRM" evidence="3">
    <location>
        <begin position="326"/>
        <end position="396"/>
    </location>
</feature>
<dbReference type="PANTHER" id="PTHR10352">
    <property type="entry name" value="EUKARYOTIC TRANSLATION INITIATION FACTOR 3 SUBUNIT G"/>
    <property type="match status" value="1"/>
</dbReference>
<dbReference type="SMART" id="SM00343">
    <property type="entry name" value="ZnF_C2HC"/>
    <property type="match status" value="3"/>
</dbReference>
<dbReference type="InterPro" id="IPR001878">
    <property type="entry name" value="Znf_CCHC"/>
</dbReference>
<dbReference type="PROSITE" id="PS50102">
    <property type="entry name" value="RRM"/>
    <property type="match status" value="3"/>
</dbReference>
<dbReference type="InterPro" id="IPR035979">
    <property type="entry name" value="RBD_domain_sf"/>
</dbReference>
<feature type="domain" description="RRM" evidence="3">
    <location>
        <begin position="82"/>
        <end position="159"/>
    </location>
</feature>
<dbReference type="Gramene" id="RZC47925">
    <property type="protein sequence ID" value="RZC47925"/>
    <property type="gene ID" value="C5167_040863"/>
</dbReference>
<protein>
    <recommendedName>
        <fullName evidence="3">RRM domain-containing protein</fullName>
    </recommendedName>
</protein>
<evidence type="ECO:0000256" key="2">
    <source>
        <dbReference type="PROSITE-ProRule" id="PRU00176"/>
    </source>
</evidence>
<dbReference type="InterPro" id="IPR000504">
    <property type="entry name" value="RRM_dom"/>
</dbReference>
<dbReference type="Pfam" id="PF00076">
    <property type="entry name" value="RRM_1"/>
    <property type="match status" value="3"/>
</dbReference>
<organism evidence="4 5">
    <name type="scientific">Papaver somniferum</name>
    <name type="common">Opium poppy</name>
    <dbReference type="NCBI Taxonomy" id="3469"/>
    <lineage>
        <taxon>Eukaryota</taxon>
        <taxon>Viridiplantae</taxon>
        <taxon>Streptophyta</taxon>
        <taxon>Embryophyta</taxon>
        <taxon>Tracheophyta</taxon>
        <taxon>Spermatophyta</taxon>
        <taxon>Magnoliopsida</taxon>
        <taxon>Ranunculales</taxon>
        <taxon>Papaveraceae</taxon>
        <taxon>Papaveroideae</taxon>
        <taxon>Papaver</taxon>
    </lineage>
</organism>
<feature type="domain" description="RRM" evidence="3">
    <location>
        <begin position="207"/>
        <end position="284"/>
    </location>
</feature>
<proteinExistence type="predicted"/>
<evidence type="ECO:0000259" key="3">
    <source>
        <dbReference type="PROSITE" id="PS50102"/>
    </source>
</evidence>
<keyword evidence="1 2" id="KW-0694">RNA-binding</keyword>
<dbReference type="SMART" id="SM00360">
    <property type="entry name" value="RRM"/>
    <property type="match status" value="3"/>
</dbReference>